<dbReference type="AlphaFoldDB" id="L9X1X8"/>
<sequence length="50" mass="5155">MIESAGLPPVVQATALVGVVFVQAVVLYAGYGVLERLVSPLIDRVANTSA</sequence>
<keyword evidence="3" id="KW-1185">Reference proteome</keyword>
<comment type="caution">
    <text evidence="2">The sequence shown here is derived from an EMBL/GenBank/DDBJ whole genome shotgun (WGS) entry which is preliminary data.</text>
</comment>
<keyword evidence="1" id="KW-0812">Transmembrane</keyword>
<dbReference type="InterPro" id="IPR055934">
    <property type="entry name" value="DUF7512"/>
</dbReference>
<proteinExistence type="predicted"/>
<dbReference type="Pfam" id="PF24352">
    <property type="entry name" value="DUF7512"/>
    <property type="match status" value="1"/>
</dbReference>
<evidence type="ECO:0000313" key="2">
    <source>
        <dbReference type="EMBL" id="ELY54578.1"/>
    </source>
</evidence>
<protein>
    <submittedName>
        <fullName evidence="2">Uncharacterized protein</fullName>
    </submittedName>
</protein>
<dbReference type="RefSeq" id="WP_005558845.1">
    <property type="nucleotide sequence ID" value="NZ_AOIB01000036.1"/>
</dbReference>
<keyword evidence="1" id="KW-0472">Membrane</keyword>
<dbReference type="EMBL" id="AOIB01000036">
    <property type="protein sequence ID" value="ELY54578.1"/>
    <property type="molecule type" value="Genomic_DNA"/>
</dbReference>
<keyword evidence="1" id="KW-1133">Transmembrane helix</keyword>
<gene>
    <name evidence="2" type="ORF">C491_18289</name>
</gene>
<reference evidence="2 3" key="1">
    <citation type="journal article" date="2014" name="PLoS Genet.">
        <title>Phylogenetically driven sequencing of extremely halophilic archaea reveals strategies for static and dynamic osmo-response.</title>
        <authorList>
            <person name="Becker E.A."/>
            <person name="Seitzer P.M."/>
            <person name="Tritt A."/>
            <person name="Larsen D."/>
            <person name="Krusor M."/>
            <person name="Yao A.I."/>
            <person name="Wu D."/>
            <person name="Madern D."/>
            <person name="Eisen J.A."/>
            <person name="Darling A.E."/>
            <person name="Facciotti M.T."/>
        </authorList>
    </citation>
    <scope>NUCLEOTIDE SEQUENCE [LARGE SCALE GENOMIC DNA]</scope>
    <source>
        <strain evidence="2 3">DSM 10524</strain>
    </source>
</reference>
<name>L9X1X8_9EURY</name>
<evidence type="ECO:0000256" key="1">
    <source>
        <dbReference type="SAM" id="Phobius"/>
    </source>
</evidence>
<feature type="transmembrane region" description="Helical" evidence="1">
    <location>
        <begin position="12"/>
        <end position="34"/>
    </location>
</feature>
<organism evidence="2 3">
    <name type="scientific">Natronococcus amylolyticus DSM 10524</name>
    <dbReference type="NCBI Taxonomy" id="1227497"/>
    <lineage>
        <taxon>Archaea</taxon>
        <taxon>Methanobacteriati</taxon>
        <taxon>Methanobacteriota</taxon>
        <taxon>Stenosarchaea group</taxon>
        <taxon>Halobacteria</taxon>
        <taxon>Halobacteriales</taxon>
        <taxon>Natrialbaceae</taxon>
        <taxon>Natronococcus</taxon>
    </lineage>
</organism>
<accession>L9X1X8</accession>
<dbReference type="eggNOG" id="arCOG10967">
    <property type="taxonomic scope" value="Archaea"/>
</dbReference>
<evidence type="ECO:0000313" key="3">
    <source>
        <dbReference type="Proteomes" id="UP000011688"/>
    </source>
</evidence>
<dbReference type="Proteomes" id="UP000011688">
    <property type="component" value="Unassembled WGS sequence"/>
</dbReference>